<name>D4DTG2_NEIEG</name>
<evidence type="ECO:0000313" key="2">
    <source>
        <dbReference type="Proteomes" id="UP000005536"/>
    </source>
</evidence>
<dbReference type="EMBL" id="ADBF01000233">
    <property type="protein sequence ID" value="EFE48858.1"/>
    <property type="molecule type" value="Genomic_DNA"/>
</dbReference>
<comment type="caution">
    <text evidence="1">The sequence shown here is derived from an EMBL/GenBank/DDBJ whole genome shotgun (WGS) entry which is preliminary data.</text>
</comment>
<reference evidence="1 2" key="1">
    <citation type="submission" date="2010-02" db="EMBL/GenBank/DDBJ databases">
        <authorList>
            <person name="Weinstock G."/>
            <person name="Sodergren E."/>
            <person name="Clifton S."/>
            <person name="Fulton L."/>
            <person name="Fulton B."/>
            <person name="Courtney L."/>
            <person name="Fronick C."/>
            <person name="Harrison M."/>
            <person name="Strong C."/>
            <person name="Farmer C."/>
            <person name="Delahaunty K."/>
            <person name="Markovic C."/>
            <person name="Hall O."/>
            <person name="Minx P."/>
            <person name="Tomlinson C."/>
            <person name="Mitreva M."/>
            <person name="Nelson J."/>
            <person name="Hou S."/>
            <person name="Wollam A."/>
            <person name="Pepin K.H."/>
            <person name="Johnson M."/>
            <person name="Bhonagiri V."/>
            <person name="Zhang X."/>
            <person name="Suruliraj S."/>
            <person name="Warren W."/>
            <person name="Chinwalla A."/>
            <person name="Mardis E.R."/>
            <person name="Wilson R.K."/>
        </authorList>
    </citation>
    <scope>NUCLEOTIDE SEQUENCE [LARGE SCALE GENOMIC DNA]</scope>
    <source>
        <strain evidence="1 2">ATCC 29315</strain>
    </source>
</reference>
<gene>
    <name evidence="1" type="ORF">NEIELOOT_02368</name>
</gene>
<evidence type="ECO:0000313" key="1">
    <source>
        <dbReference type="EMBL" id="EFE48858.1"/>
    </source>
</evidence>
<accession>D4DTG2</accession>
<organism evidence="1 2">
    <name type="scientific">Neisseria elongata subsp. glycolytica ATCC 29315</name>
    <dbReference type="NCBI Taxonomy" id="546263"/>
    <lineage>
        <taxon>Bacteria</taxon>
        <taxon>Pseudomonadati</taxon>
        <taxon>Pseudomonadota</taxon>
        <taxon>Betaproteobacteria</taxon>
        <taxon>Neisseriales</taxon>
        <taxon>Neisseriaceae</taxon>
        <taxon>Neisseria</taxon>
    </lineage>
</organism>
<dbReference type="Proteomes" id="UP000005536">
    <property type="component" value="Unassembled WGS sequence"/>
</dbReference>
<protein>
    <submittedName>
        <fullName evidence="1">Uncharacterized protein</fullName>
    </submittedName>
</protein>
<proteinExistence type="predicted"/>
<sequence length="69" mass="7755">MADIPHQMVFRRVVDIMQGNGEFDRAQVAGEMAAGGRYRFKQKGAQFGTQLRQFGLIQQAQVSRQIDGI</sequence>
<dbReference type="AlphaFoldDB" id="D4DTG2"/>